<accession>A0A6B0T9H6</accession>
<reference evidence="2 3" key="1">
    <citation type="submission" date="2019-12" db="EMBL/GenBank/DDBJ databases">
        <title>Isolation and characterization of three novel carbon monoxide-oxidizing members of Halobacteria from salione crusts and soils.</title>
        <authorList>
            <person name="Myers M.R."/>
            <person name="King G.M."/>
        </authorList>
    </citation>
    <scope>NUCLEOTIDE SEQUENCE [LARGE SCALE GENOMIC DNA]</scope>
    <source>
        <strain evidence="2 3">WSH3</strain>
    </source>
</reference>
<gene>
    <name evidence="2" type="ORF">GRX03_14950</name>
</gene>
<dbReference type="Proteomes" id="UP000466535">
    <property type="component" value="Unassembled WGS sequence"/>
</dbReference>
<dbReference type="EMBL" id="WUUT01000006">
    <property type="protein sequence ID" value="MXR52896.1"/>
    <property type="molecule type" value="Genomic_DNA"/>
</dbReference>
<protein>
    <recommendedName>
        <fullName evidence="1">DUF8145 domain-containing protein</fullName>
    </recommendedName>
</protein>
<evidence type="ECO:0000313" key="3">
    <source>
        <dbReference type="Proteomes" id="UP000466535"/>
    </source>
</evidence>
<dbReference type="Pfam" id="PF26470">
    <property type="entry name" value="DUF8145"/>
    <property type="match status" value="1"/>
</dbReference>
<evidence type="ECO:0000259" key="1">
    <source>
        <dbReference type="Pfam" id="PF26470"/>
    </source>
</evidence>
<keyword evidence="3" id="KW-1185">Reference proteome</keyword>
<proteinExistence type="predicted"/>
<sequence>MEIPADAPAVCPVCEKPYESVTVHTDGVMVALNDNERYRRVCFDPERHDGDPGLYFYHHTHEQADLERADATP</sequence>
<name>A0A6B0T9H6_9EURY</name>
<dbReference type="InterPro" id="IPR058458">
    <property type="entry name" value="DUF8145"/>
</dbReference>
<organism evidence="2 3">
    <name type="scientific">Halovenus carboxidivorans</name>
    <dbReference type="NCBI Taxonomy" id="2692199"/>
    <lineage>
        <taxon>Archaea</taxon>
        <taxon>Methanobacteriati</taxon>
        <taxon>Methanobacteriota</taxon>
        <taxon>Stenosarchaea group</taxon>
        <taxon>Halobacteria</taxon>
        <taxon>Halobacteriales</taxon>
        <taxon>Haloarculaceae</taxon>
        <taxon>Halovenus</taxon>
    </lineage>
</organism>
<feature type="domain" description="DUF8145" evidence="1">
    <location>
        <begin position="3"/>
        <end position="66"/>
    </location>
</feature>
<comment type="caution">
    <text evidence="2">The sequence shown here is derived from an EMBL/GenBank/DDBJ whole genome shotgun (WGS) entry which is preliminary data.</text>
</comment>
<dbReference type="AlphaFoldDB" id="A0A6B0T9H6"/>
<evidence type="ECO:0000313" key="2">
    <source>
        <dbReference type="EMBL" id="MXR52896.1"/>
    </source>
</evidence>